<dbReference type="PIRSF" id="PIRSF007519">
    <property type="entry name" value="Protease_InhA"/>
    <property type="match status" value="1"/>
</dbReference>
<dbReference type="NCBIfam" id="TIGR03296">
    <property type="entry name" value="M6dom_TIGR03296"/>
    <property type="match status" value="1"/>
</dbReference>
<evidence type="ECO:0000259" key="12">
    <source>
        <dbReference type="Pfam" id="PF20774"/>
    </source>
</evidence>
<evidence type="ECO:0000256" key="2">
    <source>
        <dbReference type="ARBA" id="ARBA00004613"/>
    </source>
</evidence>
<dbReference type="InterPro" id="IPR008757">
    <property type="entry name" value="Peptidase_M6-like_domain"/>
</dbReference>
<evidence type="ECO:0000256" key="7">
    <source>
        <dbReference type="ARBA" id="ARBA00022801"/>
    </source>
</evidence>
<evidence type="ECO:0000256" key="6">
    <source>
        <dbReference type="ARBA" id="ARBA00022729"/>
    </source>
</evidence>
<proteinExistence type="predicted"/>
<sequence length="771" mass="83951">MLSKKLLAISTSLFLLIGTTSFNAKVNAKVEPDLGYSENMFYKYGGPTDQSIAREDKIIEMLKKEGKISKDASNQAAHEAFIKYMNEKAKGSQLKSISKKQKSLQAAQSKKLANYMKKGTSSVTTPSKTVNVLVLLIDYSDFKHNNIKPTETDMYYSDYNTAHFNDMIFGDNGYVGPNGQNLISMKQYYLAQSGGSLLVQGQVAGWYTASNTAAYYGGNDANGDDLRPRDLVKEALAKAAADPNLNLANFDKEDRYDIDGDGNYNEPDGIIDHVMVIHSGVGEEAGGGSLAEDAIWSHRWDLGENYQIPGTAYAAFDYTLEPEDGAAGVFAHEFGHDLGLPDEYDTQYSSSTGEPIAAWSIMSSGSWNGTVPGTEPSGFSPYAKQFFQASYGGSWQKAAVIDFSTLTSLGTTINLRQASDNNLLTGEQQAVRISLPDKETKVVTPPTGSLAYWGSKGKDGEKVATSMQTISPINLPSGTRPALTFSAWYDIEQGWDYGAVKVSTDGTTWTDIPGSITTTTHNADAVVDVTNLITGTSRGWVTANFNLSAYAGKNIYLKFTYNTDEAVYGAGFYIDNINITAAKKSLYVDDPDTSSGFSFVGFSKTNGVLTTKQYYLAELRSYYGVDKALAHNAVSGGVFAYDPGIVLWYVDDFYSDNWTGTHPGNGFLGIVDADQNNITYTEGRKAYYADNLFQMKDAAFSKYAQNKFTITSSTRTTTDNSLAAYPSFTDTTNYLNSSLPYVGRNIPNLGLKIDIAAQTNDNSTATITVRK</sequence>
<name>A0ABQ5N1K9_9CLOT</name>
<evidence type="ECO:0000256" key="8">
    <source>
        <dbReference type="ARBA" id="ARBA00022833"/>
    </source>
</evidence>
<dbReference type="RefSeq" id="WP_264848354.1">
    <property type="nucleotide sequence ID" value="NZ_BRXR01000001.1"/>
</dbReference>
<dbReference type="PANTHER" id="PTHR13062:SF12">
    <property type="entry name" value="ALPHA-2-MACROGLOBULIN DOMAIN-CONTAINING PROTEIN"/>
    <property type="match status" value="1"/>
</dbReference>
<feature type="signal peptide" evidence="10">
    <location>
        <begin position="1"/>
        <end position="24"/>
    </location>
</feature>
<evidence type="ECO:0000256" key="5">
    <source>
        <dbReference type="ARBA" id="ARBA00022723"/>
    </source>
</evidence>
<dbReference type="InterPro" id="IPR012300">
    <property type="entry name" value="Pept_M6_InhA"/>
</dbReference>
<keyword evidence="4 13" id="KW-0645">Protease</keyword>
<evidence type="ECO:0000256" key="4">
    <source>
        <dbReference type="ARBA" id="ARBA00022670"/>
    </source>
</evidence>
<dbReference type="Pfam" id="PF05547">
    <property type="entry name" value="Peptidase_M6"/>
    <property type="match status" value="1"/>
</dbReference>
<gene>
    <name evidence="13" type="ORF">bsdE14_04840</name>
</gene>
<organism evidence="13 14">
    <name type="scientific">Clostridium omnivorum</name>
    <dbReference type="NCBI Taxonomy" id="1604902"/>
    <lineage>
        <taxon>Bacteria</taxon>
        <taxon>Bacillati</taxon>
        <taxon>Bacillota</taxon>
        <taxon>Clostridia</taxon>
        <taxon>Eubacteriales</taxon>
        <taxon>Clostridiaceae</taxon>
        <taxon>Clostridium</taxon>
    </lineage>
</organism>
<accession>A0ABQ5N1K9</accession>
<evidence type="ECO:0000256" key="10">
    <source>
        <dbReference type="SAM" id="SignalP"/>
    </source>
</evidence>
<evidence type="ECO:0000259" key="11">
    <source>
        <dbReference type="Pfam" id="PF05547"/>
    </source>
</evidence>
<evidence type="ECO:0000313" key="14">
    <source>
        <dbReference type="Proteomes" id="UP001208567"/>
    </source>
</evidence>
<dbReference type="Pfam" id="PF20773">
    <property type="entry name" value="InhA-like_MAM"/>
    <property type="match status" value="1"/>
</dbReference>
<evidence type="ECO:0000313" key="13">
    <source>
        <dbReference type="EMBL" id="GLC29074.1"/>
    </source>
</evidence>
<protein>
    <submittedName>
        <fullName evidence="13">Protease</fullName>
    </submittedName>
</protein>
<dbReference type="SUPFAM" id="SSF55486">
    <property type="entry name" value="Metalloproteases ('zincins'), catalytic domain"/>
    <property type="match status" value="1"/>
</dbReference>
<dbReference type="Proteomes" id="UP001208567">
    <property type="component" value="Unassembled WGS sequence"/>
</dbReference>
<keyword evidence="14" id="KW-1185">Reference proteome</keyword>
<keyword evidence="8" id="KW-0862">Zinc</keyword>
<feature type="domain" description="Immune inhibitor A-like metallopeptidase VEG" evidence="12">
    <location>
        <begin position="611"/>
        <end position="767"/>
    </location>
</feature>
<dbReference type="GO" id="GO:0008233">
    <property type="term" value="F:peptidase activity"/>
    <property type="evidence" value="ECO:0007669"/>
    <property type="project" value="UniProtKB-KW"/>
</dbReference>
<comment type="cofactor">
    <cofactor evidence="1">
        <name>Zn(2+)</name>
        <dbReference type="ChEBI" id="CHEBI:29105"/>
    </cofactor>
</comment>
<feature type="domain" description="Peptidase M6-like" evidence="11">
    <location>
        <begin position="127"/>
        <end position="395"/>
    </location>
</feature>
<feature type="chain" id="PRO_5045198218" evidence="10">
    <location>
        <begin position="25"/>
        <end position="771"/>
    </location>
</feature>
<dbReference type="GO" id="GO:0006508">
    <property type="term" value="P:proteolysis"/>
    <property type="evidence" value="ECO:0007669"/>
    <property type="project" value="UniProtKB-KW"/>
</dbReference>
<evidence type="ECO:0000256" key="3">
    <source>
        <dbReference type="ARBA" id="ARBA00022525"/>
    </source>
</evidence>
<keyword evidence="3" id="KW-0964">Secreted</keyword>
<evidence type="ECO:0000256" key="1">
    <source>
        <dbReference type="ARBA" id="ARBA00001947"/>
    </source>
</evidence>
<comment type="subcellular location">
    <subcellularLocation>
        <location evidence="2">Secreted</location>
    </subcellularLocation>
</comment>
<comment type="caution">
    <text evidence="13">The sequence shown here is derived from an EMBL/GenBank/DDBJ whole genome shotgun (WGS) entry which is preliminary data.</text>
</comment>
<dbReference type="EMBL" id="BRXR01000001">
    <property type="protein sequence ID" value="GLC29074.1"/>
    <property type="molecule type" value="Genomic_DNA"/>
</dbReference>
<reference evidence="13 14" key="1">
    <citation type="journal article" date="2024" name="Int. J. Syst. Evol. Microbiol.">
        <title>Clostridium omnivorum sp. nov., isolated from anoxic soil under the treatment of reductive soil disinfestation.</title>
        <authorList>
            <person name="Ueki A."/>
            <person name="Tonouchi A."/>
            <person name="Kaku N."/>
            <person name="Honma S."/>
            <person name="Ueki K."/>
        </authorList>
    </citation>
    <scope>NUCLEOTIDE SEQUENCE [LARGE SCALE GENOMIC DNA]</scope>
    <source>
        <strain evidence="13 14">E14</strain>
    </source>
</reference>
<keyword evidence="5" id="KW-0479">Metal-binding</keyword>
<dbReference type="Pfam" id="PF20774">
    <property type="entry name" value="InhA-like_VEG"/>
    <property type="match status" value="1"/>
</dbReference>
<evidence type="ECO:0000256" key="9">
    <source>
        <dbReference type="ARBA" id="ARBA00023049"/>
    </source>
</evidence>
<dbReference type="PANTHER" id="PTHR13062">
    <property type="entry name" value="COLLAGENASE"/>
    <property type="match status" value="1"/>
</dbReference>
<keyword evidence="7" id="KW-0378">Hydrolase</keyword>
<dbReference type="InterPro" id="IPR048665">
    <property type="entry name" value="InhA-like_VEG"/>
</dbReference>
<keyword evidence="6 10" id="KW-0732">Signal</keyword>
<keyword evidence="9" id="KW-0482">Metalloprotease</keyword>